<protein>
    <submittedName>
        <fullName evidence="9">Hemocyanin_M domain-containing protein</fullName>
    </submittedName>
</protein>
<evidence type="ECO:0000256" key="3">
    <source>
        <dbReference type="ARBA" id="ARBA00022723"/>
    </source>
</evidence>
<proteinExistence type="inferred from homology"/>
<keyword evidence="4" id="KW-0560">Oxidoreductase</keyword>
<keyword evidence="10" id="KW-1185">Reference proteome</keyword>
<keyword evidence="6" id="KW-0503">Monooxygenase</keyword>
<dbReference type="GO" id="GO:0042438">
    <property type="term" value="P:melanin biosynthetic process"/>
    <property type="evidence" value="ECO:0007669"/>
    <property type="project" value="UniProtKB-KW"/>
</dbReference>
<dbReference type="PROSITE" id="PS00210">
    <property type="entry name" value="HEMOCYANIN_2"/>
    <property type="match status" value="1"/>
</dbReference>
<dbReference type="STRING" id="37001.A0A1A9X4Y5"/>
<dbReference type="InterPro" id="IPR013788">
    <property type="entry name" value="Hemocyanin/hexamerin"/>
</dbReference>
<dbReference type="Proteomes" id="UP000091820">
    <property type="component" value="Unassembled WGS sequence"/>
</dbReference>
<evidence type="ECO:0000256" key="5">
    <source>
        <dbReference type="ARBA" id="ARBA00023008"/>
    </source>
</evidence>
<dbReference type="InterPro" id="IPR000896">
    <property type="entry name" value="Hemocyanin/hexamerin_mid_dom"/>
</dbReference>
<dbReference type="VEuPathDB" id="VectorBase:GBRI044419"/>
<dbReference type="EnsemblMetazoa" id="GBRI044419-RA">
    <property type="protein sequence ID" value="GBRI044419-PA"/>
    <property type="gene ID" value="GBRI044419"/>
</dbReference>
<keyword evidence="7" id="KW-0470">Melanin biosynthesis</keyword>
<accession>A0A1A9X4Y5</accession>
<evidence type="ECO:0000256" key="4">
    <source>
        <dbReference type="ARBA" id="ARBA00023002"/>
    </source>
</evidence>
<dbReference type="InterPro" id="IPR008922">
    <property type="entry name" value="Di-copper_centre_dom_sf"/>
</dbReference>
<evidence type="ECO:0000259" key="8">
    <source>
        <dbReference type="Pfam" id="PF00372"/>
    </source>
</evidence>
<dbReference type="SUPFAM" id="SSF48056">
    <property type="entry name" value="Di-copper centre-containing domain"/>
    <property type="match status" value="1"/>
</dbReference>
<evidence type="ECO:0000256" key="6">
    <source>
        <dbReference type="ARBA" id="ARBA00023033"/>
    </source>
</evidence>
<dbReference type="PANTHER" id="PTHR11511:SF4">
    <property type="entry name" value="PHENOLOXIDASE 2-RELATED"/>
    <property type="match status" value="1"/>
</dbReference>
<sequence length="215" mass="24475">MLVQQRISLVIARYNLERFSNNLARSVHLNIFRDPIAEGYFPKMDSFVPSRACPPCAQNKRISDLNRTANQLKVHIGDLESWRDRIIEAIQQGFATSVSSNTCDYGDRVELSGNSGTDTLGNMLESSIISPNRAVYGDFHNVGHFFISYAHDSDHRYLEAFGVMGDSTTAMRDPVFYRWRAYIDGIFQEHKNRLPVYTMPQLQYDGISVTGLQHC</sequence>
<comment type="cofactor">
    <cofactor evidence="1">
        <name>Cu(2+)</name>
        <dbReference type="ChEBI" id="CHEBI:29036"/>
    </cofactor>
</comment>
<evidence type="ECO:0000256" key="1">
    <source>
        <dbReference type="ARBA" id="ARBA00001973"/>
    </source>
</evidence>
<feature type="domain" description="Hemocyanin middle" evidence="8">
    <location>
        <begin position="10"/>
        <end position="187"/>
    </location>
</feature>
<evidence type="ECO:0000313" key="9">
    <source>
        <dbReference type="EnsemblMetazoa" id="GBRI044419-PA"/>
    </source>
</evidence>
<comment type="similarity">
    <text evidence="2">Belongs to the tyrosinase family.</text>
</comment>
<dbReference type="GO" id="GO:0046872">
    <property type="term" value="F:metal ion binding"/>
    <property type="evidence" value="ECO:0007669"/>
    <property type="project" value="UniProtKB-KW"/>
</dbReference>
<dbReference type="Pfam" id="PF00372">
    <property type="entry name" value="Hemocyanin_M"/>
    <property type="match status" value="1"/>
</dbReference>
<keyword evidence="3" id="KW-0479">Metal-binding</keyword>
<dbReference type="Gene3D" id="1.10.1280.10">
    <property type="entry name" value="Di-copper center containing domain from catechol oxidase"/>
    <property type="match status" value="1"/>
</dbReference>
<dbReference type="PRINTS" id="PR00187">
    <property type="entry name" value="HAEMOCYANIN"/>
</dbReference>
<name>A0A1A9X4Y5_9MUSC</name>
<dbReference type="GO" id="GO:0004503">
    <property type="term" value="F:tyrosinase activity"/>
    <property type="evidence" value="ECO:0007669"/>
    <property type="project" value="UniProtKB-ARBA"/>
</dbReference>
<dbReference type="PANTHER" id="PTHR11511">
    <property type="entry name" value="LARVAL STORAGE PROTEIN/PHENOLOXIDASE"/>
    <property type="match status" value="1"/>
</dbReference>
<evidence type="ECO:0000313" key="10">
    <source>
        <dbReference type="Proteomes" id="UP000091820"/>
    </source>
</evidence>
<evidence type="ECO:0000256" key="2">
    <source>
        <dbReference type="ARBA" id="ARBA00009928"/>
    </source>
</evidence>
<reference evidence="9" key="2">
    <citation type="submission" date="2020-05" db="UniProtKB">
        <authorList>
            <consortium name="EnsemblMetazoa"/>
        </authorList>
    </citation>
    <scope>IDENTIFICATION</scope>
    <source>
        <strain evidence="9">IAEA</strain>
    </source>
</reference>
<keyword evidence="5" id="KW-0186">Copper</keyword>
<dbReference type="AlphaFoldDB" id="A0A1A9X4Y5"/>
<reference evidence="10" key="1">
    <citation type="submission" date="2014-03" db="EMBL/GenBank/DDBJ databases">
        <authorList>
            <person name="Aksoy S."/>
            <person name="Warren W."/>
            <person name="Wilson R.K."/>
        </authorList>
    </citation>
    <scope>NUCLEOTIDE SEQUENCE [LARGE SCALE GENOMIC DNA]</scope>
    <source>
        <strain evidence="10">IAEA</strain>
    </source>
</reference>
<organism evidence="9 10">
    <name type="scientific">Glossina brevipalpis</name>
    <dbReference type="NCBI Taxonomy" id="37001"/>
    <lineage>
        <taxon>Eukaryota</taxon>
        <taxon>Metazoa</taxon>
        <taxon>Ecdysozoa</taxon>
        <taxon>Arthropoda</taxon>
        <taxon>Hexapoda</taxon>
        <taxon>Insecta</taxon>
        <taxon>Pterygota</taxon>
        <taxon>Neoptera</taxon>
        <taxon>Endopterygota</taxon>
        <taxon>Diptera</taxon>
        <taxon>Brachycera</taxon>
        <taxon>Muscomorpha</taxon>
        <taxon>Hippoboscoidea</taxon>
        <taxon>Glossinidae</taxon>
        <taxon>Glossina</taxon>
    </lineage>
</organism>
<evidence type="ECO:0000256" key="7">
    <source>
        <dbReference type="ARBA" id="ARBA00023101"/>
    </source>
</evidence>